<evidence type="ECO:0000313" key="2">
    <source>
        <dbReference type="Proteomes" id="UP000186922"/>
    </source>
</evidence>
<organism evidence="1 2">
    <name type="scientific">Ramazzottius varieornatus</name>
    <name type="common">Water bear</name>
    <name type="synonym">Tardigrade</name>
    <dbReference type="NCBI Taxonomy" id="947166"/>
    <lineage>
        <taxon>Eukaryota</taxon>
        <taxon>Metazoa</taxon>
        <taxon>Ecdysozoa</taxon>
        <taxon>Tardigrada</taxon>
        <taxon>Eutardigrada</taxon>
        <taxon>Parachela</taxon>
        <taxon>Hypsibioidea</taxon>
        <taxon>Ramazzottiidae</taxon>
        <taxon>Ramazzottius</taxon>
    </lineage>
</organism>
<sequence length="101" mass="11324">MISIIDHIPNRVLAETWQVSGTIMLTLRGGTCVSLRDRISSRSGLITAYRNHQSFSQVLSLHREPVEAFDVVTYTCFSRPNDTLKVCQRSPLCFAFCCSVA</sequence>
<dbReference type="Proteomes" id="UP000186922">
    <property type="component" value="Unassembled WGS sequence"/>
</dbReference>
<dbReference type="EMBL" id="BDGG01000001">
    <property type="protein sequence ID" value="GAU88449.1"/>
    <property type="molecule type" value="Genomic_DNA"/>
</dbReference>
<gene>
    <name evidence="1" type="primary">RvY_01146-1</name>
    <name evidence="1" type="synonym">RvY_01146.1</name>
    <name evidence="1" type="ORF">RvY_01146</name>
</gene>
<evidence type="ECO:0000313" key="1">
    <source>
        <dbReference type="EMBL" id="GAU88449.1"/>
    </source>
</evidence>
<comment type="caution">
    <text evidence="1">The sequence shown here is derived from an EMBL/GenBank/DDBJ whole genome shotgun (WGS) entry which is preliminary data.</text>
</comment>
<dbReference type="AlphaFoldDB" id="A0A1D1UFA0"/>
<keyword evidence="2" id="KW-1185">Reference proteome</keyword>
<reference evidence="1 2" key="1">
    <citation type="journal article" date="2016" name="Nat. Commun.">
        <title>Extremotolerant tardigrade genome and improved radiotolerance of human cultured cells by tardigrade-unique protein.</title>
        <authorList>
            <person name="Hashimoto T."/>
            <person name="Horikawa D.D."/>
            <person name="Saito Y."/>
            <person name="Kuwahara H."/>
            <person name="Kozuka-Hata H."/>
            <person name="Shin-I T."/>
            <person name="Minakuchi Y."/>
            <person name="Ohishi K."/>
            <person name="Motoyama A."/>
            <person name="Aizu T."/>
            <person name="Enomoto A."/>
            <person name="Kondo K."/>
            <person name="Tanaka S."/>
            <person name="Hara Y."/>
            <person name="Koshikawa S."/>
            <person name="Sagara H."/>
            <person name="Miura T."/>
            <person name="Yokobori S."/>
            <person name="Miyagawa K."/>
            <person name="Suzuki Y."/>
            <person name="Kubo T."/>
            <person name="Oyama M."/>
            <person name="Kohara Y."/>
            <person name="Fujiyama A."/>
            <person name="Arakawa K."/>
            <person name="Katayama T."/>
            <person name="Toyoda A."/>
            <person name="Kunieda T."/>
        </authorList>
    </citation>
    <scope>NUCLEOTIDE SEQUENCE [LARGE SCALE GENOMIC DNA]</scope>
    <source>
        <strain evidence="1 2">YOKOZUNA-1</strain>
    </source>
</reference>
<protein>
    <submittedName>
        <fullName evidence="1">Uncharacterized protein</fullName>
    </submittedName>
</protein>
<accession>A0A1D1UFA0</accession>
<proteinExistence type="predicted"/>
<name>A0A1D1UFA0_RAMVA</name>